<dbReference type="InterPro" id="IPR022764">
    <property type="entry name" value="Peptidase_S54_rhomboid_dom"/>
</dbReference>
<name>A0A1I6YFL7_9FLAO</name>
<dbReference type="InterPro" id="IPR035952">
    <property type="entry name" value="Rhomboid-like_sf"/>
</dbReference>
<feature type="transmembrane region" description="Helical" evidence="7">
    <location>
        <begin position="111"/>
        <end position="133"/>
    </location>
</feature>
<feature type="domain" description="DUF6576" evidence="9">
    <location>
        <begin position="256"/>
        <end position="299"/>
    </location>
</feature>
<dbReference type="PANTHER" id="PTHR43731">
    <property type="entry name" value="RHOMBOID PROTEASE"/>
    <property type="match status" value="1"/>
</dbReference>
<feature type="transmembrane region" description="Helical" evidence="7">
    <location>
        <begin position="166"/>
        <end position="185"/>
    </location>
</feature>
<evidence type="ECO:0000256" key="4">
    <source>
        <dbReference type="ARBA" id="ARBA00022801"/>
    </source>
</evidence>
<dbReference type="InterPro" id="IPR050925">
    <property type="entry name" value="Rhomboid_protease_S54"/>
</dbReference>
<accession>A0A1I6YFL7</accession>
<gene>
    <name evidence="10" type="ORF">SAMN05216474_0870</name>
</gene>
<protein>
    <submittedName>
        <fullName evidence="10">Membrane associated serine protease, rhomboid family</fullName>
    </submittedName>
</protein>
<feature type="transmembrane region" description="Helical" evidence="7">
    <location>
        <begin position="139"/>
        <end position="159"/>
    </location>
</feature>
<dbReference type="Gene3D" id="1.20.1540.10">
    <property type="entry name" value="Rhomboid-like"/>
    <property type="match status" value="1"/>
</dbReference>
<comment type="similarity">
    <text evidence="2">Belongs to the peptidase S54 family.</text>
</comment>
<keyword evidence="5 7" id="KW-1133">Transmembrane helix</keyword>
<proteinExistence type="inferred from homology"/>
<feature type="transmembrane region" description="Helical" evidence="7">
    <location>
        <begin position="73"/>
        <end position="99"/>
    </location>
</feature>
<dbReference type="Pfam" id="PF01694">
    <property type="entry name" value="Rhomboid"/>
    <property type="match status" value="1"/>
</dbReference>
<evidence type="ECO:0000256" key="2">
    <source>
        <dbReference type="ARBA" id="ARBA00009045"/>
    </source>
</evidence>
<dbReference type="AlphaFoldDB" id="A0A1I6YFL7"/>
<comment type="subcellular location">
    <subcellularLocation>
        <location evidence="1">Membrane</location>
        <topology evidence="1">Multi-pass membrane protein</topology>
    </subcellularLocation>
</comment>
<evidence type="ECO:0000256" key="5">
    <source>
        <dbReference type="ARBA" id="ARBA00022989"/>
    </source>
</evidence>
<evidence type="ECO:0000256" key="6">
    <source>
        <dbReference type="ARBA" id="ARBA00023136"/>
    </source>
</evidence>
<keyword evidence="6 7" id="KW-0472">Membrane</keyword>
<dbReference type="InterPro" id="IPR046483">
    <property type="entry name" value="DUF6576"/>
</dbReference>
<dbReference type="Proteomes" id="UP000236454">
    <property type="component" value="Unassembled WGS sequence"/>
</dbReference>
<dbReference type="EMBL" id="FPAS01000001">
    <property type="protein sequence ID" value="SFT49326.1"/>
    <property type="molecule type" value="Genomic_DNA"/>
</dbReference>
<evidence type="ECO:0000256" key="7">
    <source>
        <dbReference type="SAM" id="Phobius"/>
    </source>
</evidence>
<keyword evidence="3 7" id="KW-0812">Transmembrane</keyword>
<keyword evidence="10" id="KW-0645">Protease</keyword>
<evidence type="ECO:0000259" key="8">
    <source>
        <dbReference type="Pfam" id="PF01694"/>
    </source>
</evidence>
<keyword evidence="11" id="KW-1185">Reference proteome</keyword>
<feature type="transmembrane region" description="Helical" evidence="7">
    <location>
        <begin position="197"/>
        <end position="216"/>
    </location>
</feature>
<dbReference type="PANTHER" id="PTHR43731:SF14">
    <property type="entry name" value="PRESENILIN-ASSOCIATED RHOMBOID-LIKE PROTEIN, MITOCHONDRIAL"/>
    <property type="match status" value="1"/>
</dbReference>
<dbReference type="GO" id="GO:0016020">
    <property type="term" value="C:membrane"/>
    <property type="evidence" value="ECO:0007669"/>
    <property type="project" value="UniProtKB-SubCell"/>
</dbReference>
<organism evidence="10 11">
    <name type="scientific">Lishizhenia tianjinensis</name>
    <dbReference type="NCBI Taxonomy" id="477690"/>
    <lineage>
        <taxon>Bacteria</taxon>
        <taxon>Pseudomonadati</taxon>
        <taxon>Bacteroidota</taxon>
        <taxon>Flavobacteriia</taxon>
        <taxon>Flavobacteriales</taxon>
        <taxon>Crocinitomicaceae</taxon>
        <taxon>Lishizhenia</taxon>
    </lineage>
</organism>
<evidence type="ECO:0000256" key="1">
    <source>
        <dbReference type="ARBA" id="ARBA00004141"/>
    </source>
</evidence>
<feature type="transmembrane region" description="Helical" evidence="7">
    <location>
        <begin position="20"/>
        <end position="45"/>
    </location>
</feature>
<dbReference type="RefSeq" id="WP_090246734.1">
    <property type="nucleotide sequence ID" value="NZ_FPAS01000001.1"/>
</dbReference>
<dbReference type="STRING" id="477690.SAMN05216474_0870"/>
<dbReference type="SUPFAM" id="SSF144091">
    <property type="entry name" value="Rhomboid-like"/>
    <property type="match status" value="1"/>
</dbReference>
<keyword evidence="4" id="KW-0378">Hydrolase</keyword>
<dbReference type="Pfam" id="PF20216">
    <property type="entry name" value="DUF6576"/>
    <property type="match status" value="1"/>
</dbReference>
<dbReference type="GO" id="GO:0006508">
    <property type="term" value="P:proteolysis"/>
    <property type="evidence" value="ECO:0007669"/>
    <property type="project" value="UniProtKB-KW"/>
</dbReference>
<evidence type="ECO:0000256" key="3">
    <source>
        <dbReference type="ARBA" id="ARBA00022692"/>
    </source>
</evidence>
<evidence type="ECO:0000259" key="9">
    <source>
        <dbReference type="Pfam" id="PF20216"/>
    </source>
</evidence>
<evidence type="ECO:0000313" key="11">
    <source>
        <dbReference type="Proteomes" id="UP000236454"/>
    </source>
</evidence>
<dbReference type="OrthoDB" id="680602at2"/>
<feature type="domain" description="Peptidase S54 rhomboid" evidence="8">
    <location>
        <begin position="71"/>
        <end position="212"/>
    </location>
</feature>
<sequence length="301" mass="34136">MSRTFTEEIKYQWNYGGMYIKLIGINLAVFLVINVALSFAGLMGYSAQLNTHNILNQIFVLHGDLKGLVTHPWGLFTSIFAHFGFYHLLMNMLVLFFVGRMFEQFFTSKQLLYTYLLGGVVGGLVQIIAHQLFPGLQNSGIYVVGASGSVMAIFMAVAFYRPNLTVHLFGILPVRIIILAGLYLLSDLINISKDDQIAHFAHLGGTLIGYLSVQNLGSPKNIITRLENLFSKSKRPKVKRTKMKVVKNKDYNTRSDEAYNEFKNIEQEQVDAILEKIKKAGYDSLTKREKEILFEYSRNVK</sequence>
<evidence type="ECO:0000313" key="10">
    <source>
        <dbReference type="EMBL" id="SFT49326.1"/>
    </source>
</evidence>
<dbReference type="GO" id="GO:0004252">
    <property type="term" value="F:serine-type endopeptidase activity"/>
    <property type="evidence" value="ECO:0007669"/>
    <property type="project" value="InterPro"/>
</dbReference>
<reference evidence="10 11" key="1">
    <citation type="submission" date="2016-10" db="EMBL/GenBank/DDBJ databases">
        <authorList>
            <person name="de Groot N.N."/>
        </authorList>
    </citation>
    <scope>NUCLEOTIDE SEQUENCE [LARGE SCALE GENOMIC DNA]</scope>
    <source>
        <strain evidence="10 11">CGMCC 1.7005</strain>
    </source>
</reference>